<keyword evidence="1" id="KW-0677">Repeat</keyword>
<gene>
    <name evidence="7" type="ORF">PT974_07929</name>
</gene>
<reference evidence="7 8" key="1">
    <citation type="submission" date="2024-01" db="EMBL/GenBank/DDBJ databases">
        <title>Complete genome of Cladobotryum mycophilum ATHUM6906.</title>
        <authorList>
            <person name="Christinaki A.C."/>
            <person name="Myridakis A.I."/>
            <person name="Kouvelis V.N."/>
        </authorList>
    </citation>
    <scope>NUCLEOTIDE SEQUENCE [LARGE SCALE GENOMIC DNA]</scope>
    <source>
        <strain evidence="7 8">ATHUM6906</strain>
    </source>
</reference>
<evidence type="ECO:0000256" key="1">
    <source>
        <dbReference type="ARBA" id="ARBA00022737"/>
    </source>
</evidence>
<keyword evidence="8" id="KW-1185">Reference proteome</keyword>
<feature type="repeat" description="ANK" evidence="3">
    <location>
        <begin position="981"/>
        <end position="1013"/>
    </location>
</feature>
<feature type="repeat" description="ANK" evidence="3">
    <location>
        <begin position="1622"/>
        <end position="1651"/>
    </location>
</feature>
<dbReference type="SUPFAM" id="SSF52540">
    <property type="entry name" value="P-loop containing nucleoside triphosphate hydrolases"/>
    <property type="match status" value="1"/>
</dbReference>
<accession>A0ABR0SCH5</accession>
<dbReference type="Pfam" id="PF17100">
    <property type="entry name" value="NACHT_N"/>
    <property type="match status" value="1"/>
</dbReference>
<dbReference type="Gene3D" id="3.40.50.300">
    <property type="entry name" value="P-loop containing nucleotide triphosphate hydrolases"/>
    <property type="match status" value="1"/>
</dbReference>
<evidence type="ECO:0000259" key="5">
    <source>
        <dbReference type="Pfam" id="PF17100"/>
    </source>
</evidence>
<dbReference type="PROSITE" id="PS50088">
    <property type="entry name" value="ANK_REPEAT"/>
    <property type="match status" value="8"/>
</dbReference>
<dbReference type="SMART" id="SM00248">
    <property type="entry name" value="ANK"/>
    <property type="match status" value="16"/>
</dbReference>
<dbReference type="SUPFAM" id="SSF48403">
    <property type="entry name" value="Ankyrin repeat"/>
    <property type="match status" value="3"/>
</dbReference>
<feature type="region of interest" description="Disordered" evidence="4">
    <location>
        <begin position="177"/>
        <end position="208"/>
    </location>
</feature>
<feature type="domain" description="Nephrocystin 3-like N-terminal" evidence="6">
    <location>
        <begin position="519"/>
        <end position="686"/>
    </location>
</feature>
<feature type="domain" description="NWD NACHT-NTPase N-terminal" evidence="5">
    <location>
        <begin position="218"/>
        <end position="440"/>
    </location>
</feature>
<evidence type="ECO:0000256" key="4">
    <source>
        <dbReference type="SAM" id="MobiDB-lite"/>
    </source>
</evidence>
<evidence type="ECO:0000256" key="3">
    <source>
        <dbReference type="PROSITE-ProRule" id="PRU00023"/>
    </source>
</evidence>
<feature type="repeat" description="ANK" evidence="3">
    <location>
        <begin position="1018"/>
        <end position="1046"/>
    </location>
</feature>
<evidence type="ECO:0000259" key="6">
    <source>
        <dbReference type="Pfam" id="PF24883"/>
    </source>
</evidence>
<name>A0ABR0SCH5_9HYPO</name>
<feature type="repeat" description="ANK" evidence="3">
    <location>
        <begin position="1422"/>
        <end position="1456"/>
    </location>
</feature>
<dbReference type="Proteomes" id="UP001338125">
    <property type="component" value="Unassembled WGS sequence"/>
</dbReference>
<sequence length="1740" mass="191303">MPVTRGITTPRRAPLENIVALINDGVDTTQDELVGRILAGGTFGIDSERYQHDQLDMPHLSHGQDLPDLSRDGAPLIIDSPSAVNVINAAVDRRADTICMSWAMASPRDELRVALGTAIRRAINNSIAISSSFGWSTSKETSGNQSWKLQGWLQQGYPEPARDCVICQKLQEGTGSNTLLRNNDGSNVAPVDPTETIERPKSSPLENLTPTLKETPIQELWNVAYEKLRLEDGALIEEYESKLQGNLFAGLSQTIGLKTNTRDRMHAILLSKMDEVNKNIWKLRFGGSEVPVRDLVQPVLAVVNCANEYINSALKANPYASMAWAGISLLLPLFMNPSTQNASLVKGLEYISSLIAQSRMREEIYAQVYESGTGGHESFQRSHGEYKIALERLYRQILRFQAKSYCYYSDNSAFRLGHDVIKWNDWDQLVNGVREQEQNFINVDKLWRDMQSDEERLAAESRHQEAQYSRSAIDSQISALRKAIEDTWTEGGPTDLYHWLCTIDPSAMYNAARDRHETGTCEWLVKDSKEFKTWKTSPRSLLWLHGKAGSGKSILSSSAIKHLRDQCASDPFTTLAYFYFSFSDREKQKVDGMLASLIKQICSCRPNVPQLVQQLTEYKNRGEHPDTRTLEAMLIASVLGFSGVYIVIDALDECPVLGEQRGKLLKSLCRILGDAPDNLHILFTSRKEPDIDIAIRTLLSPPSRIEVDLLAYREILNRDIYRYIDATLATDDYQSWPESIKELARKSLIEKADGMFQYVRCQFEILQKLSSLPKIEGALQNLPTGLDAIYDRIFENIDANFQAQVINSLKWLAFEREVLTVSELSEIFIIRLDNDVAFNEAERLFSVTDVLKYFSGLIITYGNSSNYVRLAHFSIKEYLTSSRIVGCSVSAFSFTEVDAHLYIMIPRASWPAKIAQDVALALAIRSQSLAVMIMIDEEIDKNRDHMLLQPSCYTARRGFRQLTKMLISQEPGTRGYITQGDLDMTLQDAAYAGRIDVVQLLLKMDANINAESAIFGDALQAAVYKGHTAVVTLLLDHGAEVNAQRGKWGSALQAAAARNYLSVMKLLDGGGRTALHWAAARGSMGHFNMLLERGANVNALGGQYGTVLQIVCTKVNAPGRLEGYGSVRQMADAKDRATQMIKALLERGADINLVGGWFGTALQAACATIQDVGGATQIIQLLIERGADVNIQGGRFGTALQAACWVGAKGLWGTTRNDLGSFKAVVELLLKNDALVNSQGGKYGTALCAAIESKHPDAVQVIKLLLDKGAAEVNQQGTSNLGTALHFACKAGDKEVVCLLLDHGADVNAQGGQLGTPLHATLTGHYWSHAHRVMMVELLLNKGAKINQMGGEYGTALQAACSNQRVNVETVRLLLDRGAHVNAKGGKYGTALAVACRKESYSAGVVQLLLERGADANAEGGEYGTALAAACAQGDFRIETVKLLLERGADVNAEGGKYGTALATACANKYRQIETVKLLLGSGANVHLQECAAWHRATHLDSRNDDVLKLFLEHGVDINHVHGEYGTALNTALNKWPLHTWNGNSRGGKVCFLLEHGADADIMTGRYGFALQTACATECDLSPRLYPGSFIPDINFKSVKTKYLLESCPDINANAQGGVFGSALQAAAYSGQAESTTLLLNRGADANARGGKYGCALNAAIIRGYWHIVKILLEGGATPDCHQQQQPDEDWLQRVREEHGEGAIQRYRKFWEVEKDLKGNDSGENAEIEGSGEPRISPSS</sequence>
<dbReference type="InterPro" id="IPR036770">
    <property type="entry name" value="Ankyrin_rpt-contain_sf"/>
</dbReference>
<dbReference type="PROSITE" id="PS50297">
    <property type="entry name" value="ANK_REP_REGION"/>
    <property type="match status" value="4"/>
</dbReference>
<protein>
    <submittedName>
        <fullName evidence="7">Ankyrin-3-like protein</fullName>
    </submittedName>
</protein>
<evidence type="ECO:0000313" key="8">
    <source>
        <dbReference type="Proteomes" id="UP001338125"/>
    </source>
</evidence>
<dbReference type="InterPro" id="IPR056884">
    <property type="entry name" value="NPHP3-like_N"/>
</dbReference>
<dbReference type="InterPro" id="IPR002110">
    <property type="entry name" value="Ankyrin_rpt"/>
</dbReference>
<dbReference type="EMBL" id="JAVFKD010000014">
    <property type="protein sequence ID" value="KAK5989674.1"/>
    <property type="molecule type" value="Genomic_DNA"/>
</dbReference>
<dbReference type="Pfam" id="PF24883">
    <property type="entry name" value="NPHP3_N"/>
    <property type="match status" value="1"/>
</dbReference>
<evidence type="ECO:0000256" key="2">
    <source>
        <dbReference type="ARBA" id="ARBA00023043"/>
    </source>
</evidence>
<feature type="repeat" description="ANK" evidence="3">
    <location>
        <begin position="1070"/>
        <end position="1102"/>
    </location>
</feature>
<dbReference type="InterPro" id="IPR027417">
    <property type="entry name" value="P-loop_NTPase"/>
</dbReference>
<evidence type="ECO:0000313" key="7">
    <source>
        <dbReference type="EMBL" id="KAK5989674.1"/>
    </source>
</evidence>
<feature type="region of interest" description="Disordered" evidence="4">
    <location>
        <begin position="1718"/>
        <end position="1740"/>
    </location>
</feature>
<proteinExistence type="predicted"/>
<organism evidence="7 8">
    <name type="scientific">Cladobotryum mycophilum</name>
    <dbReference type="NCBI Taxonomy" id="491253"/>
    <lineage>
        <taxon>Eukaryota</taxon>
        <taxon>Fungi</taxon>
        <taxon>Dikarya</taxon>
        <taxon>Ascomycota</taxon>
        <taxon>Pezizomycotina</taxon>
        <taxon>Sordariomycetes</taxon>
        <taxon>Hypocreomycetidae</taxon>
        <taxon>Hypocreales</taxon>
        <taxon>Hypocreaceae</taxon>
        <taxon>Cladobotryum</taxon>
    </lineage>
</organism>
<comment type="caution">
    <text evidence="7">The sequence shown here is derived from an EMBL/GenBank/DDBJ whole genome shotgun (WGS) entry which is preliminary data.</text>
</comment>
<feature type="repeat" description="ANK" evidence="3">
    <location>
        <begin position="1387"/>
        <end position="1421"/>
    </location>
</feature>
<dbReference type="Pfam" id="PF00023">
    <property type="entry name" value="Ank"/>
    <property type="match status" value="1"/>
</dbReference>
<keyword evidence="2 3" id="KW-0040">ANK repeat</keyword>
<feature type="compositionally biased region" description="Polar residues" evidence="4">
    <location>
        <begin position="177"/>
        <end position="186"/>
    </location>
</feature>
<dbReference type="Gene3D" id="1.25.40.20">
    <property type="entry name" value="Ankyrin repeat-containing domain"/>
    <property type="match status" value="4"/>
</dbReference>
<dbReference type="InterPro" id="IPR031359">
    <property type="entry name" value="NACHT_N"/>
</dbReference>
<dbReference type="Pfam" id="PF12796">
    <property type="entry name" value="Ank_2"/>
    <property type="match status" value="3"/>
</dbReference>
<feature type="repeat" description="ANK" evidence="3">
    <location>
        <begin position="1352"/>
        <end position="1386"/>
    </location>
</feature>
<dbReference type="PANTHER" id="PTHR24198">
    <property type="entry name" value="ANKYRIN REPEAT AND PROTEIN KINASE DOMAIN-CONTAINING PROTEIN"/>
    <property type="match status" value="1"/>
</dbReference>
<feature type="repeat" description="ANK" evidence="3">
    <location>
        <begin position="1280"/>
        <end position="1312"/>
    </location>
</feature>
<dbReference type="PANTHER" id="PTHR24198:SF165">
    <property type="entry name" value="ANKYRIN REPEAT-CONTAINING PROTEIN-RELATED"/>
    <property type="match status" value="1"/>
</dbReference>
<dbReference type="PRINTS" id="PR01415">
    <property type="entry name" value="ANKYRIN"/>
</dbReference>